<reference evidence="3" key="1">
    <citation type="journal article" date="2019" name="Int. J. Syst. Evol. Microbiol.">
        <title>The Global Catalogue of Microorganisms (GCM) 10K type strain sequencing project: providing services to taxonomists for standard genome sequencing and annotation.</title>
        <authorList>
            <consortium name="The Broad Institute Genomics Platform"/>
            <consortium name="The Broad Institute Genome Sequencing Center for Infectious Disease"/>
            <person name="Wu L."/>
            <person name="Ma J."/>
        </authorList>
    </citation>
    <scope>NUCLEOTIDE SEQUENCE [LARGE SCALE GENOMIC DNA]</scope>
    <source>
        <strain evidence="3">JCM 3369</strain>
    </source>
</reference>
<proteinExistence type="predicted"/>
<feature type="compositionally biased region" description="Low complexity" evidence="1">
    <location>
        <begin position="18"/>
        <end position="49"/>
    </location>
</feature>
<evidence type="ECO:0000256" key="1">
    <source>
        <dbReference type="SAM" id="MobiDB-lite"/>
    </source>
</evidence>
<accession>A0ABW2CR06</accession>
<organism evidence="2 3">
    <name type="scientific">Actinomadura yumaensis</name>
    <dbReference type="NCBI Taxonomy" id="111807"/>
    <lineage>
        <taxon>Bacteria</taxon>
        <taxon>Bacillati</taxon>
        <taxon>Actinomycetota</taxon>
        <taxon>Actinomycetes</taxon>
        <taxon>Streptosporangiales</taxon>
        <taxon>Thermomonosporaceae</taxon>
        <taxon>Actinomadura</taxon>
    </lineage>
</organism>
<keyword evidence="3" id="KW-1185">Reference proteome</keyword>
<gene>
    <name evidence="2" type="ORF">ACFQKB_27470</name>
</gene>
<protein>
    <submittedName>
        <fullName evidence="2">Uncharacterized protein</fullName>
    </submittedName>
</protein>
<comment type="caution">
    <text evidence="2">The sequence shown here is derived from an EMBL/GenBank/DDBJ whole genome shotgun (WGS) entry which is preliminary data.</text>
</comment>
<evidence type="ECO:0000313" key="2">
    <source>
        <dbReference type="EMBL" id="MFC6883528.1"/>
    </source>
</evidence>
<dbReference type="Proteomes" id="UP001596380">
    <property type="component" value="Unassembled WGS sequence"/>
</dbReference>
<feature type="region of interest" description="Disordered" evidence="1">
    <location>
        <begin position="1"/>
        <end position="91"/>
    </location>
</feature>
<dbReference type="RefSeq" id="WP_378050130.1">
    <property type="nucleotide sequence ID" value="NZ_JBHSXE010000002.1"/>
</dbReference>
<dbReference type="EMBL" id="JBHSXS010000019">
    <property type="protein sequence ID" value="MFC6883528.1"/>
    <property type="molecule type" value="Genomic_DNA"/>
</dbReference>
<evidence type="ECO:0000313" key="3">
    <source>
        <dbReference type="Proteomes" id="UP001596380"/>
    </source>
</evidence>
<feature type="compositionally biased region" description="Low complexity" evidence="1">
    <location>
        <begin position="56"/>
        <end position="73"/>
    </location>
</feature>
<sequence length="182" mass="18888">MAEGSAKGRRTAKSAASVTADDTAPADEPTTAAAADEDAQAVPDAPAVELDTAEVAAAPLDPPAGLAAAAPPDSGYSESSTNPVAGSAVLRTTPGDDHVALVDENGAAVNPKDVFDDPGPHATVLRVNRRVLERFTYYGANTPDARLFLRPGQKVTRAEAERIKAAYALPPQEHMSKTRPRH</sequence>
<name>A0ABW2CR06_9ACTN</name>